<proteinExistence type="predicted"/>
<name>A0A2X2X4N0_CHRJE</name>
<evidence type="ECO:0000313" key="2">
    <source>
        <dbReference type="Proteomes" id="UP000251670"/>
    </source>
</evidence>
<dbReference type="AlphaFoldDB" id="A0A2X2X4N0"/>
<reference evidence="1 2" key="1">
    <citation type="submission" date="2018-06" db="EMBL/GenBank/DDBJ databases">
        <authorList>
            <consortium name="Pathogen Informatics"/>
            <person name="Doyle S."/>
        </authorList>
    </citation>
    <scope>NUCLEOTIDE SEQUENCE [LARGE SCALE GENOMIC DNA]</scope>
    <source>
        <strain evidence="1 2">NCTC13492</strain>
    </source>
</reference>
<accession>A0A2X2X4N0</accession>
<organism evidence="1 2">
    <name type="scientific">Chryseobacterium jejuense</name>
    <dbReference type="NCBI Taxonomy" id="445960"/>
    <lineage>
        <taxon>Bacteria</taxon>
        <taxon>Pseudomonadati</taxon>
        <taxon>Bacteroidota</taxon>
        <taxon>Flavobacteriia</taxon>
        <taxon>Flavobacteriales</taxon>
        <taxon>Weeksellaceae</taxon>
        <taxon>Chryseobacterium group</taxon>
        <taxon>Chryseobacterium</taxon>
    </lineage>
</organism>
<dbReference type="SUPFAM" id="SSF56059">
    <property type="entry name" value="Glutathione synthetase ATP-binding domain-like"/>
    <property type="match status" value="1"/>
</dbReference>
<dbReference type="Proteomes" id="UP000251670">
    <property type="component" value="Unassembled WGS sequence"/>
</dbReference>
<gene>
    <name evidence="1" type="ORF">NCTC13492_02778</name>
</gene>
<dbReference type="Gene3D" id="3.30.470.20">
    <property type="entry name" value="ATP-grasp fold, B domain"/>
    <property type="match status" value="1"/>
</dbReference>
<evidence type="ECO:0000313" key="1">
    <source>
        <dbReference type="EMBL" id="SQB45601.1"/>
    </source>
</evidence>
<sequence length="50" mass="5637">MQSLDLNCGSLDLLKSGDKYYFLEVNPIGQFLGLSLICNYSLEKEIACYL</sequence>
<protein>
    <submittedName>
        <fullName evidence="1">ATP-GRASP peptide maturase, grasp-with-spasm system</fullName>
    </submittedName>
</protein>
<dbReference type="EMBL" id="UAWB01000011">
    <property type="protein sequence ID" value="SQB45601.1"/>
    <property type="molecule type" value="Genomic_DNA"/>
</dbReference>